<dbReference type="Proteomes" id="UP001062846">
    <property type="component" value="Chromosome 2"/>
</dbReference>
<evidence type="ECO:0000313" key="2">
    <source>
        <dbReference type="Proteomes" id="UP001062846"/>
    </source>
</evidence>
<sequence length="1140" mass="126106">MPLVRVQVRNEYGLGQPELYKEADREDPKAVLDGVAVSGLVGILRQLGDLAEFAAEVFHGLQEQVIYTSSRSHRLMTRLQCIESALPPLEKAILAQKSHLHFAYTNGSVWHPRLQNEQNHFIVGDLPQCIMDSYEGCRDPPRLQFLDKFDTGGPGSCLKRYSDPTFFRRASASSGEATVERETKNRKARRSKKNQTRQRNRASHGASLSNHSVRMQFASRKDDDEHASPPQTFSAFDGSLKSDLGDQSNSFDLRTESGYIECVFHPAYSMRHDENECKDEPIKSFSSSRMNHDDMIDSSSVDENSRFVDDDFPHSISQEHTGPTSSCVTWDEKTEIVEIAEPIGHQSDDEITETITMNLDGEEKGAVNFRRVDKIDFQFDNEDTPTSVSNANRIDDITETPTMNLDPDGEEKAAVNFRSVDKMDFQFDNVDTPTSVSNRNGVDDIESEAENFVDALNTIESESETDLDFPTKREEKSSIFIDEETQDGTDGIIAHHSDHQPSNLESCSTACNGKPNSISPHSYAKEEIAQVDVKSYDAGNSLGMDGCGNSGILDISNVESVVSNSPTFGFIKPNLKVPISDQNTIASCESQKSPSEHSGVQSVMFWTNGSLLGLEPSKPPDFSVLNPVVQGTSTNTRNGELDTEKPAKWAQNSEIIEKISFKSSTSCHNDKNGSDKKTTWRFLPTELNTKHEKYGDSHSSSRLDDDHVRTLRESSAVVPETEHGGTPDVSAISSTEVSRRNGENESQMFGLGNRFLSNGFQRKVSLVHGEKSEPPSSMKAGVFYQKSRNQTFSDRINSPSSSPPLQHIKISFQPISGLETSKLKLKFPDGNFHQDGSRDLLPAFQLVPEPATPRHEIGSDSDDNTFCRSSPYMSDDCLSQHSDSNSDEWESDETSPNNNNGLYDALRRISSAESVSSSAEIDTTRHGSFHVDSGLKSPNVETCLEPCESGRALDLPSLNALNPLFEQGMKIGSNGKDFPKSYHTEKPTPVPPPLPPMEWRVMKCDSDVTIGKQDSVSETLDLAFETTVLGSTISSQFKPNPAMQHQSSDGTIAFPPKSKQPELQKEVNQARCGKGIDEKEDFLQQIRTKSFNLRRTMSEKPTVTPGPVANVKVTAILEKANAIRQAVGSDDGDDDNWSDT</sequence>
<gene>
    <name evidence="1" type="ORF">RHMOL_Rhmol02G0151700</name>
</gene>
<keyword evidence="2" id="KW-1185">Reference proteome</keyword>
<dbReference type="EMBL" id="CM046389">
    <property type="protein sequence ID" value="KAI8567826.1"/>
    <property type="molecule type" value="Genomic_DNA"/>
</dbReference>
<accession>A0ACC0PRN8</accession>
<proteinExistence type="predicted"/>
<evidence type="ECO:0000313" key="1">
    <source>
        <dbReference type="EMBL" id="KAI8567826.1"/>
    </source>
</evidence>
<reference evidence="1" key="1">
    <citation type="submission" date="2022-02" db="EMBL/GenBank/DDBJ databases">
        <title>Plant Genome Project.</title>
        <authorList>
            <person name="Zhang R.-G."/>
        </authorList>
    </citation>
    <scope>NUCLEOTIDE SEQUENCE</scope>
    <source>
        <strain evidence="1">AT1</strain>
    </source>
</reference>
<name>A0ACC0PRN8_RHOML</name>
<protein>
    <submittedName>
        <fullName evidence="1">Uncharacterized protein</fullName>
    </submittedName>
</protein>
<organism evidence="1 2">
    <name type="scientific">Rhododendron molle</name>
    <name type="common">Chinese azalea</name>
    <name type="synonym">Azalea mollis</name>
    <dbReference type="NCBI Taxonomy" id="49168"/>
    <lineage>
        <taxon>Eukaryota</taxon>
        <taxon>Viridiplantae</taxon>
        <taxon>Streptophyta</taxon>
        <taxon>Embryophyta</taxon>
        <taxon>Tracheophyta</taxon>
        <taxon>Spermatophyta</taxon>
        <taxon>Magnoliopsida</taxon>
        <taxon>eudicotyledons</taxon>
        <taxon>Gunneridae</taxon>
        <taxon>Pentapetalae</taxon>
        <taxon>asterids</taxon>
        <taxon>Ericales</taxon>
        <taxon>Ericaceae</taxon>
        <taxon>Ericoideae</taxon>
        <taxon>Rhodoreae</taxon>
        <taxon>Rhododendron</taxon>
    </lineage>
</organism>
<comment type="caution">
    <text evidence="1">The sequence shown here is derived from an EMBL/GenBank/DDBJ whole genome shotgun (WGS) entry which is preliminary data.</text>
</comment>